<organism evidence="2 3">
    <name type="scientific">Cuscuta epithymum</name>
    <dbReference type="NCBI Taxonomy" id="186058"/>
    <lineage>
        <taxon>Eukaryota</taxon>
        <taxon>Viridiplantae</taxon>
        <taxon>Streptophyta</taxon>
        <taxon>Embryophyta</taxon>
        <taxon>Tracheophyta</taxon>
        <taxon>Spermatophyta</taxon>
        <taxon>Magnoliopsida</taxon>
        <taxon>eudicotyledons</taxon>
        <taxon>Gunneridae</taxon>
        <taxon>Pentapetalae</taxon>
        <taxon>asterids</taxon>
        <taxon>lamiids</taxon>
        <taxon>Solanales</taxon>
        <taxon>Convolvulaceae</taxon>
        <taxon>Cuscuteae</taxon>
        <taxon>Cuscuta</taxon>
        <taxon>Cuscuta subgen. Cuscuta</taxon>
    </lineage>
</organism>
<dbReference type="PANTHER" id="PTHR47481">
    <property type="match status" value="1"/>
</dbReference>
<keyword evidence="3" id="KW-1185">Reference proteome</keyword>
<dbReference type="EMBL" id="CAMAPF010000056">
    <property type="protein sequence ID" value="CAH9086616.1"/>
    <property type="molecule type" value="Genomic_DNA"/>
</dbReference>
<feature type="region of interest" description="Disordered" evidence="1">
    <location>
        <begin position="237"/>
        <end position="290"/>
    </location>
</feature>
<proteinExistence type="predicted"/>
<evidence type="ECO:0000313" key="3">
    <source>
        <dbReference type="Proteomes" id="UP001152523"/>
    </source>
</evidence>
<comment type="caution">
    <text evidence="2">The sequence shown here is derived from an EMBL/GenBank/DDBJ whole genome shotgun (WGS) entry which is preliminary data.</text>
</comment>
<protein>
    <submittedName>
        <fullName evidence="2">Uncharacterized protein</fullName>
    </submittedName>
</protein>
<feature type="region of interest" description="Disordered" evidence="1">
    <location>
        <begin position="358"/>
        <end position="390"/>
    </location>
</feature>
<dbReference type="PANTHER" id="PTHR47481:SF38">
    <property type="entry name" value="POU DOMAIN, CLASS 4, TRANSCRIPTION FACTOR 1-LIKE"/>
    <property type="match status" value="1"/>
</dbReference>
<sequence length="390" mass="42045">MATTKASAFHPALAISNIKNFIPITLDIENVEYSSWAELFKITARAYQVLDHIIPTVDSTAASSSTSTTELTPAELLAQASAKAEAAALWTRLDAIVLQWIYGTISHDLLHTIIEPDATAQEAWDRLTDIFLDNKHSRAVHLENLFSNTRLENFPNVAAYCRTLKTLANQLHNVGATVSPDRLVLRLVNGLPAQYDTIASMIQQATPLPTFQTARSMLLLDETRKAHQLGTSSASALLHGAPSQSPSPRPGQSSRGGRGSSSARRGRGGRGTPRPDPTPPTWNPNAWTSPPPWAYWMPPSPWAMPPCPHPSAPWTAPSPRPTSGAGILGARPNQAHLSGPAPALTDINAAMHTMTLAPQPDDNWYMDTGATSHMTSNSGSPHGHSSHEMQ</sequence>
<evidence type="ECO:0000256" key="1">
    <source>
        <dbReference type="SAM" id="MobiDB-lite"/>
    </source>
</evidence>
<dbReference type="Proteomes" id="UP001152523">
    <property type="component" value="Unassembled WGS sequence"/>
</dbReference>
<accession>A0AAV0CZT0</accession>
<dbReference type="Pfam" id="PF14223">
    <property type="entry name" value="Retrotran_gag_2"/>
    <property type="match status" value="1"/>
</dbReference>
<feature type="compositionally biased region" description="Low complexity" evidence="1">
    <location>
        <begin position="240"/>
        <end position="253"/>
    </location>
</feature>
<name>A0AAV0CZT0_9ASTE</name>
<reference evidence="2" key="1">
    <citation type="submission" date="2022-07" db="EMBL/GenBank/DDBJ databases">
        <authorList>
            <person name="Macas J."/>
            <person name="Novak P."/>
            <person name="Neumann P."/>
        </authorList>
    </citation>
    <scope>NUCLEOTIDE SEQUENCE</scope>
</reference>
<dbReference type="AlphaFoldDB" id="A0AAV0CZT0"/>
<evidence type="ECO:0000313" key="2">
    <source>
        <dbReference type="EMBL" id="CAH9086616.1"/>
    </source>
</evidence>
<gene>
    <name evidence="2" type="ORF">CEPIT_LOCUS9865</name>
</gene>
<feature type="region of interest" description="Disordered" evidence="1">
    <location>
        <begin position="312"/>
        <end position="336"/>
    </location>
</feature>